<dbReference type="PANTHER" id="PTHR21180:SF32">
    <property type="entry name" value="ENDONUCLEASE_EXONUCLEASE_PHOSPHATASE FAMILY DOMAIN-CONTAINING PROTEIN 1"/>
    <property type="match status" value="1"/>
</dbReference>
<dbReference type="Pfam" id="PF12836">
    <property type="entry name" value="HHH_3"/>
    <property type="match status" value="2"/>
</dbReference>
<dbReference type="InterPro" id="IPR051675">
    <property type="entry name" value="Endo/Exo/Phosphatase_dom_1"/>
</dbReference>
<dbReference type="GO" id="GO:0015627">
    <property type="term" value="C:type II protein secretion system complex"/>
    <property type="evidence" value="ECO:0007669"/>
    <property type="project" value="TreeGrafter"/>
</dbReference>
<dbReference type="EMBL" id="SNRX01000024">
    <property type="protein sequence ID" value="KAA6301207.1"/>
    <property type="molecule type" value="Genomic_DNA"/>
</dbReference>
<organism evidence="1 2">
    <name type="scientific">Candidatus Ordinivivax streblomastigis</name>
    <dbReference type="NCBI Taxonomy" id="2540710"/>
    <lineage>
        <taxon>Bacteria</taxon>
        <taxon>Pseudomonadati</taxon>
        <taxon>Bacteroidota</taxon>
        <taxon>Bacteroidia</taxon>
        <taxon>Bacteroidales</taxon>
        <taxon>Candidatus Ordinivivax</taxon>
    </lineage>
</organism>
<dbReference type="Gene3D" id="1.10.150.280">
    <property type="entry name" value="AF1531-like domain"/>
    <property type="match status" value="1"/>
</dbReference>
<sequence length="247" mass="28472">MNWKDFFYFSQRERRGILLLLVFIGGIFAGKLLFAPPQAEPIATEPTFIPEEPSGQTSEKLPYVPYFQQQERPQRKAYTHPPRPQEQARTYYNRKQEEEARPATNLPPKAEKFAQGVVIELNTADSTDLVKIPGIGAFFAKNILSYKKILGGYHRIEQLQEVHGMYEELYAKIFPFLKVDASQVAAIPVNKASLDRLMAHPYIDFYQAKAIVEVRKKKGRLSSIKDLQLLDEFTDNDWLKIAPYLDF</sequence>
<accession>A0A5M8NXC5</accession>
<dbReference type="SUPFAM" id="SSF47781">
    <property type="entry name" value="RuvA domain 2-like"/>
    <property type="match status" value="2"/>
</dbReference>
<name>A0A5M8NXC5_9BACT</name>
<dbReference type="Proteomes" id="UP000324575">
    <property type="component" value="Unassembled WGS sequence"/>
</dbReference>
<dbReference type="Gene3D" id="1.10.150.320">
    <property type="entry name" value="Photosystem II 12 kDa extrinsic protein"/>
    <property type="match status" value="1"/>
</dbReference>
<dbReference type="AlphaFoldDB" id="A0A5M8NXC5"/>
<gene>
    <name evidence="1" type="ORF">EZS26_002661</name>
</gene>
<dbReference type="PANTHER" id="PTHR21180">
    <property type="entry name" value="ENDONUCLEASE/EXONUCLEASE/PHOSPHATASE FAMILY DOMAIN-CONTAINING PROTEIN 1"/>
    <property type="match status" value="1"/>
</dbReference>
<comment type="caution">
    <text evidence="1">The sequence shown here is derived from an EMBL/GenBank/DDBJ whole genome shotgun (WGS) entry which is preliminary data.</text>
</comment>
<evidence type="ECO:0008006" key="3">
    <source>
        <dbReference type="Google" id="ProtNLM"/>
    </source>
</evidence>
<dbReference type="InterPro" id="IPR010994">
    <property type="entry name" value="RuvA_2-like"/>
</dbReference>
<reference evidence="1 2" key="1">
    <citation type="submission" date="2019-03" db="EMBL/GenBank/DDBJ databases">
        <title>Single cell metagenomics reveals metabolic interactions within the superorganism composed of flagellate Streblomastix strix and complex community of Bacteroidetes bacteria on its surface.</title>
        <authorList>
            <person name="Treitli S.C."/>
            <person name="Kolisko M."/>
            <person name="Husnik F."/>
            <person name="Keeling P."/>
            <person name="Hampl V."/>
        </authorList>
    </citation>
    <scope>NUCLEOTIDE SEQUENCE [LARGE SCALE GENOMIC DNA]</scope>
    <source>
        <strain evidence="1">St1</strain>
    </source>
</reference>
<evidence type="ECO:0000313" key="1">
    <source>
        <dbReference type="EMBL" id="KAA6301207.1"/>
    </source>
</evidence>
<protein>
    <recommendedName>
        <fullName evidence="3">Helix-hairpin-helix domain-containing protein</fullName>
    </recommendedName>
</protein>
<dbReference type="GO" id="GO:0015628">
    <property type="term" value="P:protein secretion by the type II secretion system"/>
    <property type="evidence" value="ECO:0007669"/>
    <property type="project" value="TreeGrafter"/>
</dbReference>
<evidence type="ECO:0000313" key="2">
    <source>
        <dbReference type="Proteomes" id="UP000324575"/>
    </source>
</evidence>
<proteinExistence type="predicted"/>